<comment type="similarity">
    <text evidence="2 6">Belongs to the SURF1 family.</text>
</comment>
<evidence type="ECO:0000256" key="2">
    <source>
        <dbReference type="ARBA" id="ARBA00007165"/>
    </source>
</evidence>
<protein>
    <recommendedName>
        <fullName evidence="6">SURF1-like protein</fullName>
    </recommendedName>
</protein>
<dbReference type="PROSITE" id="PS50895">
    <property type="entry name" value="SURF1"/>
    <property type="match status" value="1"/>
</dbReference>
<dbReference type="InterPro" id="IPR002994">
    <property type="entry name" value="Surf1/Shy1"/>
</dbReference>
<evidence type="ECO:0000256" key="1">
    <source>
        <dbReference type="ARBA" id="ARBA00004370"/>
    </source>
</evidence>
<dbReference type="KEGG" id="phb:HYN04_10360"/>
<organism evidence="7 8">
    <name type="scientific">Phenylobacterium parvum</name>
    <dbReference type="NCBI Taxonomy" id="2201350"/>
    <lineage>
        <taxon>Bacteria</taxon>
        <taxon>Pseudomonadati</taxon>
        <taxon>Pseudomonadota</taxon>
        <taxon>Alphaproteobacteria</taxon>
        <taxon>Caulobacterales</taxon>
        <taxon>Caulobacteraceae</taxon>
        <taxon>Phenylobacterium</taxon>
    </lineage>
</organism>
<dbReference type="OrthoDB" id="6079986at2"/>
<dbReference type="EMBL" id="CP029479">
    <property type="protein sequence ID" value="AWM78121.1"/>
    <property type="molecule type" value="Genomic_DNA"/>
</dbReference>
<keyword evidence="3 6" id="KW-0812">Transmembrane</keyword>
<keyword evidence="5 6" id="KW-0472">Membrane</keyword>
<keyword evidence="4 6" id="KW-1133">Transmembrane helix</keyword>
<dbReference type="CDD" id="cd06662">
    <property type="entry name" value="SURF1"/>
    <property type="match status" value="1"/>
</dbReference>
<dbReference type="AlphaFoldDB" id="A0A2Z3HXR0"/>
<dbReference type="GO" id="GO:0005886">
    <property type="term" value="C:plasma membrane"/>
    <property type="evidence" value="ECO:0007669"/>
    <property type="project" value="UniProtKB-SubCell"/>
</dbReference>
<feature type="transmembrane region" description="Helical" evidence="6">
    <location>
        <begin position="225"/>
        <end position="242"/>
    </location>
</feature>
<keyword evidence="6" id="KW-1003">Cell membrane</keyword>
<dbReference type="InterPro" id="IPR045214">
    <property type="entry name" value="Surf1/Surf4"/>
</dbReference>
<dbReference type="Pfam" id="PF02104">
    <property type="entry name" value="SURF1"/>
    <property type="match status" value="1"/>
</dbReference>
<name>A0A2Z3HXR0_9CAUL</name>
<dbReference type="PANTHER" id="PTHR23427:SF2">
    <property type="entry name" value="SURFEIT LOCUS PROTEIN 1"/>
    <property type="match status" value="1"/>
</dbReference>
<dbReference type="Proteomes" id="UP000247763">
    <property type="component" value="Chromosome"/>
</dbReference>
<sequence>MTTEPLPRRRFPLGLTLAAGVGLAILVSLGLWQVQRLAWKEALLARIARLETAAPAGLVPTLKSATAPEDLDMVRVRLDCPGLPGAPFVELYGLMDGDSGRRLISACALGEGPYASILVDRGFVPDSVTERPAVGAPAAAPGPGAASASVTGILRIPDRPNRFTPAADPEKGLWFARDIGGMAASLGAPRPAPVMLMAETSSNPAFKALIPSPVPAAISNRHLEYALTWFGLAAALVGVYAARLRKHYRS</sequence>
<dbReference type="PANTHER" id="PTHR23427">
    <property type="entry name" value="SURFEIT LOCUS PROTEIN"/>
    <property type="match status" value="1"/>
</dbReference>
<evidence type="ECO:0000313" key="7">
    <source>
        <dbReference type="EMBL" id="AWM78121.1"/>
    </source>
</evidence>
<feature type="transmembrane region" description="Helical" evidence="6">
    <location>
        <begin position="12"/>
        <end position="32"/>
    </location>
</feature>
<evidence type="ECO:0000313" key="8">
    <source>
        <dbReference type="Proteomes" id="UP000247763"/>
    </source>
</evidence>
<dbReference type="RefSeq" id="WP_110450687.1">
    <property type="nucleotide sequence ID" value="NZ_CP029479.1"/>
</dbReference>
<gene>
    <name evidence="7" type="ORF">HYN04_10360</name>
</gene>
<keyword evidence="8" id="KW-1185">Reference proteome</keyword>
<evidence type="ECO:0000256" key="6">
    <source>
        <dbReference type="RuleBase" id="RU363076"/>
    </source>
</evidence>
<accession>A0A2Z3HXR0</accession>
<comment type="subcellular location">
    <subcellularLocation>
        <location evidence="6">Cell membrane</location>
        <topology evidence="6">Multi-pass membrane protein</topology>
    </subcellularLocation>
    <subcellularLocation>
        <location evidence="1">Membrane</location>
    </subcellularLocation>
</comment>
<evidence type="ECO:0000256" key="4">
    <source>
        <dbReference type="ARBA" id="ARBA00022989"/>
    </source>
</evidence>
<evidence type="ECO:0000256" key="3">
    <source>
        <dbReference type="ARBA" id="ARBA00022692"/>
    </source>
</evidence>
<reference evidence="8" key="1">
    <citation type="submission" date="2018-05" db="EMBL/GenBank/DDBJ databases">
        <title>Genome sequencing of Phenylobacterium sp. HYN0004.</title>
        <authorList>
            <person name="Yi H."/>
            <person name="Baek C."/>
        </authorList>
    </citation>
    <scope>NUCLEOTIDE SEQUENCE [LARGE SCALE GENOMIC DNA]</scope>
    <source>
        <strain evidence="8">HYN0004</strain>
    </source>
</reference>
<evidence type="ECO:0000256" key="5">
    <source>
        <dbReference type="ARBA" id="ARBA00023136"/>
    </source>
</evidence>
<proteinExistence type="inferred from homology"/>